<evidence type="ECO:0000313" key="3">
    <source>
        <dbReference type="EMBL" id="EQA72315.1"/>
    </source>
</evidence>
<protein>
    <recommendedName>
        <fullName evidence="6">DUF4376 domain-containing protein</fullName>
    </recommendedName>
</protein>
<organism evidence="1 5">
    <name type="scientific">Leptospira noguchii serovar Panama str. CZ214</name>
    <dbReference type="NCBI Taxonomy" id="1001595"/>
    <lineage>
        <taxon>Bacteria</taxon>
        <taxon>Pseudomonadati</taxon>
        <taxon>Spirochaetota</taxon>
        <taxon>Spirochaetia</taxon>
        <taxon>Leptospirales</taxon>
        <taxon>Leptospiraceae</taxon>
        <taxon>Leptospira</taxon>
    </lineage>
</organism>
<evidence type="ECO:0000313" key="2">
    <source>
        <dbReference type="EMBL" id="EQA70363.1"/>
    </source>
</evidence>
<dbReference type="AlphaFoldDB" id="T0GRK3"/>
<evidence type="ECO:0008006" key="6">
    <source>
        <dbReference type="Google" id="ProtNLM"/>
    </source>
</evidence>
<evidence type="ECO:0000313" key="4">
    <source>
        <dbReference type="EMBL" id="EQA72532.1"/>
    </source>
</evidence>
<gene>
    <name evidence="2" type="ORF">LEP1GSC059_0679</name>
    <name evidence="1" type="ORF">LEP1GSC059_2381</name>
    <name evidence="4" type="ORF">LEP1GSC059_3176</name>
    <name evidence="3" type="ORF">LEP1GSC059_3646</name>
</gene>
<proteinExistence type="predicted"/>
<evidence type="ECO:0000313" key="1">
    <source>
        <dbReference type="EMBL" id="EQA70021.1"/>
    </source>
</evidence>
<dbReference type="GeneID" id="23204062"/>
<dbReference type="RefSeq" id="WP_017213187.1">
    <property type="nucleotide sequence ID" value="NZ_AKWY02000016.1"/>
</dbReference>
<dbReference type="EMBL" id="AKWY02000016">
    <property type="protein sequence ID" value="EQA72532.1"/>
    <property type="molecule type" value="Genomic_DNA"/>
</dbReference>
<sequence length="241" mass="28330">MNYIIDKHSKNVIWINTDPNSLAGKDAWNDFDPNAHEVIHALHYNPKIGDIFRAKVENETAQDFVPKKVYNKTTMFERTLQNWEDEIDLEKETEREPLKNPSGNFLPYQKYTNSGWVIDLEERKAGLLAENRLIFNSKLESYRGKVECRNSVWDSGKKYLENIQKTLSIYSKQKIQILPEWRDANDTFHTMNVEELSELADTIEMDIFDVGRMLYAKKWELEIRIQSSSLEEFLDLATAWS</sequence>
<reference evidence="1 5" key="1">
    <citation type="submission" date="2013-05" db="EMBL/GenBank/DDBJ databases">
        <authorList>
            <person name="Harkins D.M."/>
            <person name="Durkin A.S."/>
            <person name="Brinkac L.M."/>
            <person name="Haft D.H."/>
            <person name="Selengut J.D."/>
            <person name="Sanka R."/>
            <person name="DePew J."/>
            <person name="Purushe J."/>
            <person name="Hartskeerl R.A."/>
            <person name="Ahmed A."/>
            <person name="van der Linden H."/>
            <person name="Goris M.G.A."/>
            <person name="Vinetz J.M."/>
            <person name="Sutton G.G."/>
            <person name="Nierman W.C."/>
            <person name="Fouts D.E."/>
        </authorList>
    </citation>
    <scope>NUCLEOTIDE SEQUENCE [LARGE SCALE GENOMIC DNA]</scope>
    <source>
        <strain evidence="1 5">CZ214</strain>
    </source>
</reference>
<dbReference type="Proteomes" id="UP000015442">
    <property type="component" value="Unassembled WGS sequence"/>
</dbReference>
<dbReference type="EMBL" id="AKWY02000018">
    <property type="protein sequence ID" value="EQA72315.1"/>
    <property type="molecule type" value="Genomic_DNA"/>
</dbReference>
<accession>T0GRK3</accession>
<comment type="caution">
    <text evidence="1">The sequence shown here is derived from an EMBL/GenBank/DDBJ whole genome shotgun (WGS) entry which is preliminary data.</text>
</comment>
<name>T0GRK3_9LEPT</name>
<evidence type="ECO:0000313" key="5">
    <source>
        <dbReference type="Proteomes" id="UP000015442"/>
    </source>
</evidence>
<dbReference type="EMBL" id="AKWY02000034">
    <property type="protein sequence ID" value="EQA70021.1"/>
    <property type="molecule type" value="Genomic_DNA"/>
</dbReference>
<dbReference type="EMBL" id="AKWY02000031">
    <property type="protein sequence ID" value="EQA70363.1"/>
    <property type="molecule type" value="Genomic_DNA"/>
</dbReference>